<feature type="binding site" evidence="6">
    <location>
        <position position="86"/>
    </location>
    <ligand>
        <name>Mg(2+)</name>
        <dbReference type="ChEBI" id="CHEBI:18420"/>
        <label>1</label>
        <note>catalytic</note>
    </ligand>
</feature>
<keyword evidence="2 6" id="KW-0479">Metal-binding</keyword>
<dbReference type="EMBL" id="CP012390">
    <property type="protein sequence ID" value="ALE18705.1"/>
    <property type="molecule type" value="Genomic_DNA"/>
</dbReference>
<dbReference type="STRING" id="1528099.AL705_02285"/>
<dbReference type="KEGG" id="cbq:AL705_02285"/>
<feature type="binding site" evidence="6">
    <location>
        <position position="193"/>
    </location>
    <ligand>
        <name>Mg(2+)</name>
        <dbReference type="ChEBI" id="CHEBI:18420"/>
        <label>1</label>
        <note>catalytic</note>
    </ligand>
</feature>
<dbReference type="CDD" id="cd01638">
    <property type="entry name" value="CysQ"/>
    <property type="match status" value="1"/>
</dbReference>
<reference evidence="8 10" key="3">
    <citation type="submission" date="2019-04" db="EMBL/GenBank/DDBJ databases">
        <authorList>
            <person name="Seth-Smith MB H."/>
            <person name="Seth-Smith H."/>
        </authorList>
    </citation>
    <scope>NUCLEOTIDE SEQUENCE [LARGE SCALE GENOMIC DNA]</scope>
    <source>
        <strain evidence="8">USB-603019</strain>
    </source>
</reference>
<dbReference type="PRINTS" id="PR00377">
    <property type="entry name" value="IMPHPHTASES"/>
</dbReference>
<proteinExistence type="predicted"/>
<evidence type="ECO:0000256" key="5">
    <source>
        <dbReference type="ARBA" id="ARBA00042530"/>
    </source>
</evidence>
<dbReference type="RefSeq" id="WP_053961637.1">
    <property type="nucleotide sequence ID" value="NZ_CAMJVL010000006.1"/>
</dbReference>
<evidence type="ECO:0000256" key="2">
    <source>
        <dbReference type="ARBA" id="ARBA00022723"/>
    </source>
</evidence>
<dbReference type="SUPFAM" id="SSF56655">
    <property type="entry name" value="Carbohydrate phosphatase"/>
    <property type="match status" value="1"/>
</dbReference>
<reference evidence="7 9" key="1">
    <citation type="journal article" date="2015" name="Genome Announc.">
        <title>Complete Genome Sequences for Two Strains of a Novel Fastidious, Partially Acid-Fast, Gram-Positive Corynebacterineae Bacterium, Derived from Human Clinical Samples.</title>
        <authorList>
            <person name="Nicholson A.C."/>
            <person name="Bell M."/>
            <person name="Humrighouse B.W."/>
            <person name="McQuiston J.R."/>
        </authorList>
    </citation>
    <scope>NUCLEOTIDE SEQUENCE [LARGE SCALE GENOMIC DNA]</scope>
    <source>
        <strain evidence="7 9">X1698</strain>
    </source>
</reference>
<dbReference type="AlphaFoldDB" id="A0A0M5L1A4"/>
<dbReference type="GO" id="GO:0046872">
    <property type="term" value="F:metal ion binding"/>
    <property type="evidence" value="ECO:0007669"/>
    <property type="project" value="UniProtKB-KW"/>
</dbReference>
<feature type="binding site" evidence="6">
    <location>
        <position position="64"/>
    </location>
    <ligand>
        <name>Mg(2+)</name>
        <dbReference type="ChEBI" id="CHEBI:18420"/>
        <label>1</label>
        <note>catalytic</note>
    </ligand>
</feature>
<keyword evidence="10" id="KW-1185">Reference proteome</keyword>
<organism evidence="7 9">
    <name type="scientific">Lawsonella clevelandensis</name>
    <dbReference type="NCBI Taxonomy" id="1528099"/>
    <lineage>
        <taxon>Bacteria</taxon>
        <taxon>Bacillati</taxon>
        <taxon>Actinomycetota</taxon>
        <taxon>Actinomycetes</taxon>
        <taxon>Mycobacteriales</taxon>
        <taxon>Lawsonellaceae</taxon>
        <taxon>Lawsonella</taxon>
    </lineage>
</organism>
<dbReference type="Gene3D" id="3.40.190.80">
    <property type="match status" value="1"/>
</dbReference>
<dbReference type="InterPro" id="IPR000760">
    <property type="entry name" value="Inositol_monophosphatase-like"/>
</dbReference>
<evidence type="ECO:0000256" key="4">
    <source>
        <dbReference type="ARBA" id="ARBA00041694"/>
    </source>
</evidence>
<dbReference type="GeneID" id="84894458"/>
<dbReference type="Pfam" id="PF00459">
    <property type="entry name" value="Inositol_P"/>
    <property type="match status" value="1"/>
</dbReference>
<dbReference type="Gene3D" id="3.30.540.10">
    <property type="entry name" value="Fructose-1,6-Bisphosphatase, subunit A, domain 1"/>
    <property type="match status" value="1"/>
</dbReference>
<evidence type="ECO:0000256" key="1">
    <source>
        <dbReference type="ARBA" id="ARBA00001625"/>
    </source>
</evidence>
<accession>A0A0M5L1A4</accession>
<evidence type="ECO:0000313" key="10">
    <source>
        <dbReference type="Proteomes" id="UP000324288"/>
    </source>
</evidence>
<dbReference type="PANTHER" id="PTHR43028:SF5">
    <property type="entry name" value="3'(2'),5'-BISPHOSPHATE NUCLEOTIDASE 1"/>
    <property type="match status" value="1"/>
</dbReference>
<dbReference type="OrthoDB" id="9772456at2"/>
<dbReference type="InterPro" id="IPR020583">
    <property type="entry name" value="Inositol_monoP_metal-BS"/>
</dbReference>
<protein>
    <recommendedName>
        <fullName evidence="4">3'(2'),5-bisphosphonucleoside 3'(2')-phosphohydrolase</fullName>
    </recommendedName>
    <alternativeName>
        <fullName evidence="5">DPNPase</fullName>
    </alternativeName>
</protein>
<reference evidence="7" key="2">
    <citation type="journal article" date="2016" name="Int. J. Syst. Evol. Microbiol.">
        <title>Lawsonella clevelandensis gen. nov., sp. nov., a new member of the suborder Corynebacterineae isolated from human abscesses.</title>
        <authorList>
            <person name="Bell M.E."/>
            <person name="Bernard K.A."/>
            <person name="Harrington S.M."/>
            <person name="Patel N.B."/>
            <person name="Tucker T.A."/>
            <person name="Metcalfe M.G."/>
            <person name="McQuiston J.R."/>
        </authorList>
    </citation>
    <scope>NUCLEOTIDE SEQUENCE</scope>
    <source>
        <strain evidence="7">X1698</strain>
    </source>
</reference>
<keyword evidence="3 6" id="KW-0460">Magnesium</keyword>
<dbReference type="PATRIC" id="fig|1528099.3.peg.472"/>
<dbReference type="GO" id="GO:0050427">
    <property type="term" value="P:3'-phosphoadenosine 5'-phosphosulfate metabolic process"/>
    <property type="evidence" value="ECO:0007669"/>
    <property type="project" value="TreeGrafter"/>
</dbReference>
<dbReference type="Proteomes" id="UP000068137">
    <property type="component" value="Chromosome"/>
</dbReference>
<dbReference type="PANTHER" id="PTHR43028">
    <property type="entry name" value="3'(2'),5'-BISPHOSPHATE NUCLEOTIDASE 1"/>
    <property type="match status" value="1"/>
</dbReference>
<feature type="binding site" evidence="6">
    <location>
        <position position="83"/>
    </location>
    <ligand>
        <name>Mg(2+)</name>
        <dbReference type="ChEBI" id="CHEBI:18420"/>
        <label>1</label>
        <note>catalytic</note>
    </ligand>
</feature>
<dbReference type="EMBL" id="LR584267">
    <property type="protein sequence ID" value="VHO00109.1"/>
    <property type="molecule type" value="Genomic_DNA"/>
</dbReference>
<comment type="catalytic activity">
    <reaction evidence="1">
        <text>adenosine 3',5'-bisphosphate + H2O = AMP + phosphate</text>
        <dbReference type="Rhea" id="RHEA:10040"/>
        <dbReference type="ChEBI" id="CHEBI:15377"/>
        <dbReference type="ChEBI" id="CHEBI:43474"/>
        <dbReference type="ChEBI" id="CHEBI:58343"/>
        <dbReference type="ChEBI" id="CHEBI:456215"/>
        <dbReference type="EC" id="3.1.3.7"/>
    </reaction>
</comment>
<gene>
    <name evidence="8" type="primary">cysQ</name>
    <name evidence="7" type="ORF">AL705_02285</name>
    <name evidence="8" type="ORF">LC603019_00473</name>
</gene>
<evidence type="ECO:0000313" key="9">
    <source>
        <dbReference type="Proteomes" id="UP000068137"/>
    </source>
</evidence>
<dbReference type="GO" id="GO:0000103">
    <property type="term" value="P:sulfate assimilation"/>
    <property type="evidence" value="ECO:0007669"/>
    <property type="project" value="TreeGrafter"/>
</dbReference>
<evidence type="ECO:0000256" key="6">
    <source>
        <dbReference type="PIRSR" id="PIRSR600760-2"/>
    </source>
</evidence>
<sequence length="251" mass="26872">MSLKLDDVTLAQRIAAGAGAILKGIRSGGLLRGHDLGAAGDELAQRWIASVLANHRPDDGMLSEEAPDEVEERLSKDRVWIIDPLDGTREFSTGRLDWAVHISLVENGLPVVAAVAMPDLNRVWHTANVQAVTGPYSNKIVISRTRPPACAEYVAEAVGRELHPMGSAGAKGMSVLLGDADAYIHSGGQYEWDSCAPVGVALAAGLHCSRLDGSPLVYNQEDTYLPDLLICRKEIAGDILKAVTEFEAKNK</sequence>
<comment type="cofactor">
    <cofactor evidence="6">
        <name>Mg(2+)</name>
        <dbReference type="ChEBI" id="CHEBI:18420"/>
    </cofactor>
</comment>
<dbReference type="Proteomes" id="UP000324288">
    <property type="component" value="Chromosome"/>
</dbReference>
<dbReference type="GO" id="GO:0008441">
    <property type="term" value="F:3'(2'),5'-bisphosphate nucleotidase activity"/>
    <property type="evidence" value="ECO:0007669"/>
    <property type="project" value="UniProtKB-EC"/>
</dbReference>
<name>A0A0M5L1A4_9ACTN</name>
<evidence type="ECO:0000313" key="7">
    <source>
        <dbReference type="EMBL" id="ALE18705.1"/>
    </source>
</evidence>
<evidence type="ECO:0000313" key="8">
    <source>
        <dbReference type="EMBL" id="VHO00109.1"/>
    </source>
</evidence>
<feature type="binding site" evidence="6">
    <location>
        <position position="85"/>
    </location>
    <ligand>
        <name>Mg(2+)</name>
        <dbReference type="ChEBI" id="CHEBI:18420"/>
        <label>1</label>
        <note>catalytic</note>
    </ligand>
</feature>
<dbReference type="InterPro" id="IPR050725">
    <property type="entry name" value="CysQ/Inositol_MonoPase"/>
</dbReference>
<evidence type="ECO:0000256" key="3">
    <source>
        <dbReference type="ARBA" id="ARBA00022842"/>
    </source>
</evidence>
<dbReference type="PROSITE" id="PS00629">
    <property type="entry name" value="IMP_1"/>
    <property type="match status" value="1"/>
</dbReference>